<organism evidence="2 3">
    <name type="scientific">Phreatobacter stygius</name>
    <dbReference type="NCBI Taxonomy" id="1940610"/>
    <lineage>
        <taxon>Bacteria</taxon>
        <taxon>Pseudomonadati</taxon>
        <taxon>Pseudomonadota</taxon>
        <taxon>Alphaproteobacteria</taxon>
        <taxon>Hyphomicrobiales</taxon>
        <taxon>Phreatobacteraceae</taxon>
        <taxon>Phreatobacter</taxon>
    </lineage>
</organism>
<feature type="domain" description="Bacterial bifunctional deaminase-reductase C-terminal" evidence="1">
    <location>
        <begin position="9"/>
        <end position="168"/>
    </location>
</feature>
<dbReference type="KEGG" id="pstg:E8M01_13905"/>
<sequence>MARILGYVGMSVDGYIASPDGTLDWLRKYDTIDFGPFAFETFLEGIRTIVMGRATYDVVADHPGPWAYAGKRVFVVTSRPIDRPIGDVELWTGGIDALVGHLRALDDGDVWMVGGGLLQQAFIACGALDQLELYVVPEIVGAGIPLFPANGFSRSIKLVSTDVLPEGCVRLFYEFGATA</sequence>
<dbReference type="Pfam" id="PF01872">
    <property type="entry name" value="RibD_C"/>
    <property type="match status" value="1"/>
</dbReference>
<proteinExistence type="predicted"/>
<protein>
    <submittedName>
        <fullName evidence="2">Dihydrofolate reductase</fullName>
    </submittedName>
</protein>
<dbReference type="OrthoDB" id="9782335at2"/>
<dbReference type="PANTHER" id="PTHR38011:SF11">
    <property type="entry name" value="2,5-DIAMINO-6-RIBOSYLAMINO-4(3H)-PYRIMIDINONE 5'-PHOSPHATE REDUCTASE"/>
    <property type="match status" value="1"/>
</dbReference>
<evidence type="ECO:0000313" key="2">
    <source>
        <dbReference type="EMBL" id="QCI65208.1"/>
    </source>
</evidence>
<dbReference type="InterPro" id="IPR024072">
    <property type="entry name" value="DHFR-like_dom_sf"/>
</dbReference>
<dbReference type="GO" id="GO:0009231">
    <property type="term" value="P:riboflavin biosynthetic process"/>
    <property type="evidence" value="ECO:0007669"/>
    <property type="project" value="InterPro"/>
</dbReference>
<dbReference type="GO" id="GO:0008703">
    <property type="term" value="F:5-amino-6-(5-phosphoribosylamino)uracil reductase activity"/>
    <property type="evidence" value="ECO:0007669"/>
    <property type="project" value="InterPro"/>
</dbReference>
<dbReference type="SUPFAM" id="SSF53597">
    <property type="entry name" value="Dihydrofolate reductase-like"/>
    <property type="match status" value="1"/>
</dbReference>
<dbReference type="InterPro" id="IPR050765">
    <property type="entry name" value="Riboflavin_Biosynth_HTPR"/>
</dbReference>
<dbReference type="Proteomes" id="UP000298781">
    <property type="component" value="Chromosome"/>
</dbReference>
<evidence type="ECO:0000259" key="1">
    <source>
        <dbReference type="Pfam" id="PF01872"/>
    </source>
</evidence>
<dbReference type="Gene3D" id="3.40.430.10">
    <property type="entry name" value="Dihydrofolate Reductase, subunit A"/>
    <property type="match status" value="1"/>
</dbReference>
<gene>
    <name evidence="2" type="ORF">E8M01_13905</name>
</gene>
<keyword evidence="3" id="KW-1185">Reference proteome</keyword>
<dbReference type="PANTHER" id="PTHR38011">
    <property type="entry name" value="DIHYDROFOLATE REDUCTASE FAMILY PROTEIN (AFU_ORTHOLOGUE AFUA_8G06820)"/>
    <property type="match status" value="1"/>
</dbReference>
<dbReference type="AlphaFoldDB" id="A0A4D7B3T9"/>
<name>A0A4D7B3T9_9HYPH</name>
<evidence type="ECO:0000313" key="3">
    <source>
        <dbReference type="Proteomes" id="UP000298781"/>
    </source>
</evidence>
<dbReference type="RefSeq" id="WP_136960656.1">
    <property type="nucleotide sequence ID" value="NZ_CP039690.1"/>
</dbReference>
<reference evidence="2 3" key="1">
    <citation type="submission" date="2019-04" db="EMBL/GenBank/DDBJ databases">
        <title>Phreatobacter aquaticus sp. nov.</title>
        <authorList>
            <person name="Choi A."/>
        </authorList>
    </citation>
    <scope>NUCLEOTIDE SEQUENCE [LARGE SCALE GENOMIC DNA]</scope>
    <source>
        <strain evidence="2 3">KCTC 52518</strain>
    </source>
</reference>
<accession>A0A4D7B3T9</accession>
<dbReference type="EMBL" id="CP039690">
    <property type="protein sequence ID" value="QCI65208.1"/>
    <property type="molecule type" value="Genomic_DNA"/>
</dbReference>
<dbReference type="InterPro" id="IPR002734">
    <property type="entry name" value="RibDG_C"/>
</dbReference>